<dbReference type="InterPro" id="IPR043128">
    <property type="entry name" value="Rev_trsase/Diguanyl_cyclase"/>
</dbReference>
<dbReference type="STRING" id="357804.Ping_1203"/>
<gene>
    <name evidence="5" type="ordered locus">Ping_1203</name>
</gene>
<dbReference type="RefSeq" id="WP_011769598.1">
    <property type="nucleotide sequence ID" value="NC_008709.1"/>
</dbReference>
<dbReference type="PROSITE" id="PS50112">
    <property type="entry name" value="PAS"/>
    <property type="match status" value="1"/>
</dbReference>
<dbReference type="SMART" id="SM00086">
    <property type="entry name" value="PAC"/>
    <property type="match status" value="1"/>
</dbReference>
<dbReference type="InterPro" id="IPR035919">
    <property type="entry name" value="EAL_sf"/>
</dbReference>
<dbReference type="NCBIfam" id="TIGR00254">
    <property type="entry name" value="GGDEF"/>
    <property type="match status" value="1"/>
</dbReference>
<dbReference type="Gene3D" id="3.30.70.270">
    <property type="match status" value="1"/>
</dbReference>
<protein>
    <submittedName>
        <fullName evidence="5">Diguanylate cyclase/phosphodiesterase with PAS/PAC sensor(S)</fullName>
    </submittedName>
</protein>
<evidence type="ECO:0000259" key="3">
    <source>
        <dbReference type="PROSITE" id="PS50883"/>
    </source>
</evidence>
<dbReference type="SUPFAM" id="SSF55785">
    <property type="entry name" value="PYP-like sensor domain (PAS domain)"/>
    <property type="match status" value="1"/>
</dbReference>
<dbReference type="KEGG" id="pin:Ping_1203"/>
<feature type="domain" description="PAS" evidence="1">
    <location>
        <begin position="397"/>
        <end position="466"/>
    </location>
</feature>
<feature type="domain" description="GGDEF" evidence="4">
    <location>
        <begin position="546"/>
        <end position="684"/>
    </location>
</feature>
<dbReference type="PANTHER" id="PTHR33121">
    <property type="entry name" value="CYCLIC DI-GMP PHOSPHODIESTERASE PDEF"/>
    <property type="match status" value="1"/>
</dbReference>
<dbReference type="eggNOG" id="COG2200">
    <property type="taxonomic scope" value="Bacteria"/>
</dbReference>
<dbReference type="SMART" id="SM01204">
    <property type="entry name" value="FIST_C"/>
    <property type="match status" value="1"/>
</dbReference>
<keyword evidence="6" id="KW-1185">Reference proteome</keyword>
<dbReference type="PROSITE" id="PS50113">
    <property type="entry name" value="PAC"/>
    <property type="match status" value="1"/>
</dbReference>
<dbReference type="InterPro" id="IPR050706">
    <property type="entry name" value="Cyclic-di-GMP_PDE-like"/>
</dbReference>
<dbReference type="HOGENOM" id="CLU_000445_75_2_6"/>
<dbReference type="PROSITE" id="PS50887">
    <property type="entry name" value="GGDEF"/>
    <property type="match status" value="1"/>
</dbReference>
<evidence type="ECO:0000259" key="1">
    <source>
        <dbReference type="PROSITE" id="PS50112"/>
    </source>
</evidence>
<dbReference type="Gene3D" id="3.20.20.450">
    <property type="entry name" value="EAL domain"/>
    <property type="match status" value="1"/>
</dbReference>
<dbReference type="CDD" id="cd01948">
    <property type="entry name" value="EAL"/>
    <property type="match status" value="1"/>
</dbReference>
<feature type="domain" description="PAC" evidence="2">
    <location>
        <begin position="467"/>
        <end position="521"/>
    </location>
</feature>
<dbReference type="InterPro" id="IPR001610">
    <property type="entry name" value="PAC"/>
</dbReference>
<dbReference type="SMART" id="SM00267">
    <property type="entry name" value="GGDEF"/>
    <property type="match status" value="1"/>
</dbReference>
<dbReference type="Gene3D" id="3.30.450.20">
    <property type="entry name" value="PAS domain"/>
    <property type="match status" value="1"/>
</dbReference>
<evidence type="ECO:0000313" key="6">
    <source>
        <dbReference type="Proteomes" id="UP000000639"/>
    </source>
</evidence>
<dbReference type="GO" id="GO:0071111">
    <property type="term" value="F:cyclic-guanylate-specific phosphodiesterase activity"/>
    <property type="evidence" value="ECO:0007669"/>
    <property type="project" value="InterPro"/>
</dbReference>
<dbReference type="PANTHER" id="PTHR33121:SF15">
    <property type="entry name" value="BLUE LIGHT- AND TEMPERATURE-REGULATED ANTIREPRESSOR BLUF"/>
    <property type="match status" value="1"/>
</dbReference>
<dbReference type="OrthoDB" id="5894408at2"/>
<reference evidence="5 6" key="1">
    <citation type="submission" date="2007-01" db="EMBL/GenBank/DDBJ databases">
        <title>Complete sequence of Psychromonas ingrahamii 37.</title>
        <authorList>
            <consortium name="US DOE Joint Genome Institute"/>
            <person name="Copeland A."/>
            <person name="Lucas S."/>
            <person name="Lapidus A."/>
            <person name="Barry K."/>
            <person name="Detter J.C."/>
            <person name="Glavina del Rio T."/>
            <person name="Hammon N."/>
            <person name="Israni S."/>
            <person name="Dalin E."/>
            <person name="Tice H."/>
            <person name="Pitluck S."/>
            <person name="Thompson L.S."/>
            <person name="Brettin T."/>
            <person name="Bruce D."/>
            <person name="Han C."/>
            <person name="Tapia R."/>
            <person name="Schmutz J."/>
            <person name="Larimer F."/>
            <person name="Land M."/>
            <person name="Hauser L."/>
            <person name="Kyrpides N."/>
            <person name="Ivanova N."/>
            <person name="Staley J."/>
            <person name="Richardson P."/>
        </authorList>
    </citation>
    <scope>NUCLEOTIDE SEQUENCE [LARGE SCALE GENOMIC DNA]</scope>
    <source>
        <strain evidence="5 6">37</strain>
    </source>
</reference>
<dbReference type="SUPFAM" id="SSF55073">
    <property type="entry name" value="Nucleotide cyclase"/>
    <property type="match status" value="1"/>
</dbReference>
<dbReference type="InterPro" id="IPR013702">
    <property type="entry name" value="FIST_domain_N"/>
</dbReference>
<evidence type="ECO:0000259" key="4">
    <source>
        <dbReference type="PROSITE" id="PS50887"/>
    </source>
</evidence>
<dbReference type="InterPro" id="IPR013655">
    <property type="entry name" value="PAS_fold_3"/>
</dbReference>
<dbReference type="NCBIfam" id="TIGR00229">
    <property type="entry name" value="sensory_box"/>
    <property type="match status" value="1"/>
</dbReference>
<dbReference type="SUPFAM" id="SSF141868">
    <property type="entry name" value="EAL domain-like"/>
    <property type="match status" value="1"/>
</dbReference>
<dbReference type="SMART" id="SM00091">
    <property type="entry name" value="PAS"/>
    <property type="match status" value="1"/>
</dbReference>
<sequence>MKLINYQFKTKNDLELFIDENIKKTHLSILIQVFSGDLNIDNILQVLDILKSKLPHAAIIGCSTAGEIVSGAMKNNTLQISFSLFEKTNLQLFYYPQTNFEDGEKASSEIVSQNTKAVIAFSEAFKGDSELFLEGFSSKKQHIPISGGNAGDNLLYKKTFIIYDNKIYFEGIVLCALNSDSLCVHSNYSFSSVSIGTEMIVTKAVDNVIYEIDHTPVKKIYQYYLGEHILENFPVSVLEFPLVKIEEEMSVARIAMSMTEEGGFIYLGHFKNGDKVKFAITNNAEISSKSYDLYKNIICNPVEATYIYSCSARKQFPKKCLNYELRLIEKIAPSVGFFSYGEFFHSKIKNQLLTVTTTTLSLSEADIIQSTDEVLESMRSTNMLSSLVHLVNVSDENLNQYKELLDKSSIVSKADTRGDIIYVNDEFCTISGYSREELLGNNHSIVRHPDNSNAIFKNMWTTITAKKVWKGTLKNRAKDGSTYYVKTLIMPILDDSGQIISYIAARTDVTELIEKDKIIRQQYKDKLTGLQNRNALIDKLKKIKNEDATLILINIDRFSDINDYYGYEKGDKTLGLFASVLKNKYSEFFKINGEIVKIRGEIFRISGDEFAILCEHSLDKETKEMIAGLIIDLENEVYEILDDNITLLLSCGVASGAKNEIYNLAHIALKENKKDNNIVTFFNDNMNLYRKIADNIKIIASIKEGILNDKFVPFYQGIVNNKTKKITKYECLIRLKEENGKVLAPYFFLEHAKKAKLYYKLTMIMIRKSFEKFAGNNYDFSINFTLQDIQSVTVVSMLMDYLEQYQCGNRLIIEIVESEGIENFNELSDFIKQIKKYGCKVAIDDFGSGYSNFHYLSKLDVDYIKIDGSLIKNIDNDPSQLATVESILLFAKKMNIKTIAEFVETENIYDILNDLGVDFSQGYYFSKPQESI</sequence>
<dbReference type="Pfam" id="PF10442">
    <property type="entry name" value="FIST_C"/>
    <property type="match status" value="1"/>
</dbReference>
<organism evidence="5 6">
    <name type="scientific">Psychromonas ingrahamii (strain DSM 17664 / CCUG 51855 / 37)</name>
    <dbReference type="NCBI Taxonomy" id="357804"/>
    <lineage>
        <taxon>Bacteria</taxon>
        <taxon>Pseudomonadati</taxon>
        <taxon>Pseudomonadota</taxon>
        <taxon>Gammaproteobacteria</taxon>
        <taxon>Alteromonadales</taxon>
        <taxon>Psychromonadaceae</taxon>
        <taxon>Psychromonas</taxon>
    </lineage>
</organism>
<dbReference type="eggNOG" id="COG2199">
    <property type="taxonomic scope" value="Bacteria"/>
</dbReference>
<dbReference type="eggNOG" id="COG3287">
    <property type="taxonomic scope" value="Bacteria"/>
</dbReference>
<dbReference type="InterPro" id="IPR000700">
    <property type="entry name" value="PAS-assoc_C"/>
</dbReference>
<dbReference type="Pfam" id="PF00563">
    <property type="entry name" value="EAL"/>
    <property type="match status" value="1"/>
</dbReference>
<dbReference type="Pfam" id="PF08447">
    <property type="entry name" value="PAS_3"/>
    <property type="match status" value="1"/>
</dbReference>
<dbReference type="Pfam" id="PF08495">
    <property type="entry name" value="FIST"/>
    <property type="match status" value="1"/>
</dbReference>
<feature type="domain" description="EAL" evidence="3">
    <location>
        <begin position="695"/>
        <end position="932"/>
    </location>
</feature>
<dbReference type="Proteomes" id="UP000000639">
    <property type="component" value="Chromosome"/>
</dbReference>
<evidence type="ECO:0000313" key="5">
    <source>
        <dbReference type="EMBL" id="ABM03035.1"/>
    </source>
</evidence>
<dbReference type="InterPro" id="IPR029787">
    <property type="entry name" value="Nucleotide_cyclase"/>
</dbReference>
<dbReference type="InterPro" id="IPR035965">
    <property type="entry name" value="PAS-like_dom_sf"/>
</dbReference>
<dbReference type="SMART" id="SM00897">
    <property type="entry name" value="FIST"/>
    <property type="match status" value="1"/>
</dbReference>
<name>A1SU70_PSYIN</name>
<dbReference type="EMBL" id="CP000510">
    <property type="protein sequence ID" value="ABM03035.1"/>
    <property type="molecule type" value="Genomic_DNA"/>
</dbReference>
<dbReference type="InterPro" id="IPR001633">
    <property type="entry name" value="EAL_dom"/>
</dbReference>
<evidence type="ECO:0000259" key="2">
    <source>
        <dbReference type="PROSITE" id="PS50113"/>
    </source>
</evidence>
<dbReference type="InterPro" id="IPR000160">
    <property type="entry name" value="GGDEF_dom"/>
</dbReference>
<dbReference type="PROSITE" id="PS50883">
    <property type="entry name" value="EAL"/>
    <property type="match status" value="1"/>
</dbReference>
<dbReference type="CDD" id="cd00130">
    <property type="entry name" value="PAS"/>
    <property type="match status" value="1"/>
</dbReference>
<accession>A1SU70</accession>
<dbReference type="CDD" id="cd01949">
    <property type="entry name" value="GGDEF"/>
    <property type="match status" value="1"/>
</dbReference>
<dbReference type="Pfam" id="PF00990">
    <property type="entry name" value="GGDEF"/>
    <property type="match status" value="1"/>
</dbReference>
<dbReference type="InterPro" id="IPR000014">
    <property type="entry name" value="PAS"/>
</dbReference>
<dbReference type="AlphaFoldDB" id="A1SU70"/>
<proteinExistence type="predicted"/>
<dbReference type="InterPro" id="IPR019494">
    <property type="entry name" value="FIST_C"/>
</dbReference>
<dbReference type="SMART" id="SM00052">
    <property type="entry name" value="EAL"/>
    <property type="match status" value="1"/>
</dbReference>